<keyword evidence="1" id="KW-1133">Transmembrane helix</keyword>
<keyword evidence="1" id="KW-0812">Transmembrane</keyword>
<dbReference type="EMBL" id="JBGMEH010000008">
    <property type="protein sequence ID" value="MFO3716692.1"/>
    <property type="molecule type" value="Genomic_DNA"/>
</dbReference>
<reference evidence="2 3" key="1">
    <citation type="journal article" date="2025" name="Anaerobe">
        <title>Description of Anaerococcus kampingiae sp. nov., Anaerococcus groningensis sp. nov., Anaerococcus martiniensis sp. nov., and Anaerococcus cruorum sp. nov., isolated from human clinical specimens.</title>
        <authorList>
            <person name="Boiten K.E."/>
            <person name="Meijer J."/>
            <person name="van Wezel E.M."/>
            <person name="Veloo A.C.M."/>
        </authorList>
    </citation>
    <scope>NUCLEOTIDE SEQUENCE [LARGE SCALE GENOMIC DNA]</scope>
    <source>
        <strain evidence="2 3">ENR1039</strain>
    </source>
</reference>
<keyword evidence="1" id="KW-0472">Membrane</keyword>
<evidence type="ECO:0000256" key="1">
    <source>
        <dbReference type="SAM" id="Phobius"/>
    </source>
</evidence>
<comment type="caution">
    <text evidence="2">The sequence shown here is derived from an EMBL/GenBank/DDBJ whole genome shotgun (WGS) entry which is preliminary data.</text>
</comment>
<proteinExistence type="predicted"/>
<gene>
    <name evidence="2" type="ORF">ACCQ40_07970</name>
</gene>
<protein>
    <submittedName>
        <fullName evidence="2">Uncharacterized protein</fullName>
    </submittedName>
</protein>
<keyword evidence="3" id="KW-1185">Reference proteome</keyword>
<name>A0ABW9MXV3_9FIRM</name>
<evidence type="ECO:0000313" key="3">
    <source>
        <dbReference type="Proteomes" id="UP001638015"/>
    </source>
</evidence>
<accession>A0ABW9MXV3</accession>
<sequence length="115" mass="12996">MENKKLLTDEILSLREELKEKNDMINNLGSSVSFVQVFVIPLITAAITTFIISKLSLSSNQSVGFFIVVFILSISIATIKNKKELAKRKEELIEERLTIQKALVEKGKELSELEK</sequence>
<feature type="transmembrane region" description="Helical" evidence="1">
    <location>
        <begin position="28"/>
        <end position="51"/>
    </location>
</feature>
<feature type="transmembrane region" description="Helical" evidence="1">
    <location>
        <begin position="63"/>
        <end position="79"/>
    </location>
</feature>
<organism evidence="2 3">
    <name type="scientific">Anaerococcus cruorum</name>
    <dbReference type="NCBI Taxonomy" id="3115617"/>
    <lineage>
        <taxon>Bacteria</taxon>
        <taxon>Bacillati</taxon>
        <taxon>Bacillota</taxon>
        <taxon>Tissierellia</taxon>
        <taxon>Tissierellales</taxon>
        <taxon>Peptoniphilaceae</taxon>
        <taxon>Anaerococcus</taxon>
    </lineage>
</organism>
<dbReference type="RefSeq" id="WP_394018809.1">
    <property type="nucleotide sequence ID" value="NZ_JBGMEH010000008.1"/>
</dbReference>
<dbReference type="Proteomes" id="UP001638015">
    <property type="component" value="Unassembled WGS sequence"/>
</dbReference>
<evidence type="ECO:0000313" key="2">
    <source>
        <dbReference type="EMBL" id="MFO3716692.1"/>
    </source>
</evidence>